<dbReference type="OrthoDB" id="142358at2157"/>
<name>J0S020_9EURY</name>
<evidence type="ECO:0000313" key="4">
    <source>
        <dbReference type="Proteomes" id="UP000005095"/>
    </source>
</evidence>
<proteinExistence type="predicted"/>
<dbReference type="AlphaFoldDB" id="J0S020"/>
<dbReference type="HOGENOM" id="CLU_081492_0_0_2"/>
<sequence>MSVNQSQVDQILGAATADDPEAKLENLEREVDVLKASVKKLLIDIRERMNEMENPFTLGVQGGFQPARVEEAVEKEEEVEESPAQPAAKTPLPAPAPQAPQGIPADLLAGLQAQIAAADALVPKAPAKAEKLRLQKVHNLFEWTGKAVKKYGFDRLEMMLDSYATMGYLERDEVAQVREIARLMPASLGEADEMKAEDFVSELYVLNRILDPTDTSLDRDMIAVLMDNKRAKGAPPKGGRKESEPGEDWLESLERI</sequence>
<dbReference type="Proteomes" id="UP000005095">
    <property type="component" value="Chromosome"/>
</dbReference>
<evidence type="ECO:0008006" key="5">
    <source>
        <dbReference type="Google" id="ProtNLM"/>
    </source>
</evidence>
<evidence type="ECO:0000256" key="2">
    <source>
        <dbReference type="SAM" id="MobiDB-lite"/>
    </source>
</evidence>
<keyword evidence="4" id="KW-1185">Reference proteome</keyword>
<feature type="region of interest" description="Disordered" evidence="2">
    <location>
        <begin position="71"/>
        <end position="100"/>
    </location>
</feature>
<evidence type="ECO:0000256" key="1">
    <source>
        <dbReference type="SAM" id="Coils"/>
    </source>
</evidence>
<organism evidence="3 4">
    <name type="scientific">Methanofollis liminatans DSM 4140</name>
    <dbReference type="NCBI Taxonomy" id="28892"/>
    <lineage>
        <taxon>Archaea</taxon>
        <taxon>Methanobacteriati</taxon>
        <taxon>Methanobacteriota</taxon>
        <taxon>Stenosarchaea group</taxon>
        <taxon>Methanomicrobia</taxon>
        <taxon>Methanomicrobiales</taxon>
        <taxon>Methanomicrobiaceae</taxon>
        <taxon>Methanofollis</taxon>
    </lineage>
</organism>
<feature type="coiled-coil region" evidence="1">
    <location>
        <begin position="17"/>
        <end position="44"/>
    </location>
</feature>
<keyword evidence="1" id="KW-0175">Coiled coil</keyword>
<gene>
    <name evidence="3" type="ORF">Metli_1235</name>
</gene>
<feature type="region of interest" description="Disordered" evidence="2">
    <location>
        <begin position="228"/>
        <end position="256"/>
    </location>
</feature>
<accession>J0S020</accession>
<dbReference type="RefSeq" id="WP_004038883.1">
    <property type="nucleotide sequence ID" value="NZ_CM001555.1"/>
</dbReference>
<dbReference type="EMBL" id="CM001555">
    <property type="protein sequence ID" value="EJG07191.1"/>
    <property type="molecule type" value="Genomic_DNA"/>
</dbReference>
<protein>
    <recommendedName>
        <fullName evidence="5">Flagella protein</fullName>
    </recommendedName>
</protein>
<evidence type="ECO:0000313" key="3">
    <source>
        <dbReference type="EMBL" id="EJG07191.1"/>
    </source>
</evidence>
<dbReference type="STRING" id="28892.Metli_1235"/>
<reference evidence="3 4" key="1">
    <citation type="submission" date="2011-08" db="EMBL/GenBank/DDBJ databases">
        <title>The complete genome of Methanofollis liminatans DSM 4140.</title>
        <authorList>
            <consortium name="US DOE Joint Genome Institute (JGI-PGF)"/>
            <person name="Lucas S."/>
            <person name="Han J."/>
            <person name="Lapidus A."/>
            <person name="Bruce D."/>
            <person name="Goodwin L."/>
            <person name="Pitluck S."/>
            <person name="Peters L."/>
            <person name="Kyrpides N."/>
            <person name="Mavromatis K."/>
            <person name="Ivanova N."/>
            <person name="Mikhailova N."/>
            <person name="Lu M."/>
            <person name="Detter J.C."/>
            <person name="Tapia R."/>
            <person name="Han C."/>
            <person name="Land M."/>
            <person name="Hauser L."/>
            <person name="Markowitz V."/>
            <person name="Cheng J.-F."/>
            <person name="Hugenholtz P."/>
            <person name="Woyke T."/>
            <person name="Wu D."/>
            <person name="Spring S."/>
            <person name="Schuler E."/>
            <person name="Brambilla E."/>
            <person name="Klenk H.-P."/>
            <person name="Eisen J.A."/>
        </authorList>
    </citation>
    <scope>NUCLEOTIDE SEQUENCE [LARGE SCALE GENOMIC DNA]</scope>
    <source>
        <strain evidence="3 4">DSM 4140</strain>
    </source>
</reference>
<feature type="compositionally biased region" description="Acidic residues" evidence="2">
    <location>
        <begin position="245"/>
        <end position="256"/>
    </location>
</feature>